<dbReference type="Proteomes" id="UP001417504">
    <property type="component" value="Unassembled WGS sequence"/>
</dbReference>
<evidence type="ECO:0000313" key="2">
    <source>
        <dbReference type="Proteomes" id="UP001417504"/>
    </source>
</evidence>
<sequence>MEETEAIRRNFNAPAASIRRHQPLRRSFAYEAVVRSTNNSSMNEGSRQGNNNATFRFPIHLARPANQSFHRRNYYRPPYEVPPRNQNNHLRHYEVPPAAQQGNDMLLERMLEEEAREMRSGWTEEDIMKCLKTRSNDASLGNDQENTICAIYHVKN</sequence>
<gene>
    <name evidence="1" type="ORF">Sjap_002413</name>
</gene>
<organism evidence="1 2">
    <name type="scientific">Stephania japonica</name>
    <dbReference type="NCBI Taxonomy" id="461633"/>
    <lineage>
        <taxon>Eukaryota</taxon>
        <taxon>Viridiplantae</taxon>
        <taxon>Streptophyta</taxon>
        <taxon>Embryophyta</taxon>
        <taxon>Tracheophyta</taxon>
        <taxon>Spermatophyta</taxon>
        <taxon>Magnoliopsida</taxon>
        <taxon>Ranunculales</taxon>
        <taxon>Menispermaceae</taxon>
        <taxon>Menispermoideae</taxon>
        <taxon>Cissampelideae</taxon>
        <taxon>Stephania</taxon>
    </lineage>
</organism>
<evidence type="ECO:0000313" key="1">
    <source>
        <dbReference type="EMBL" id="KAK9154933.1"/>
    </source>
</evidence>
<proteinExistence type="predicted"/>
<comment type="caution">
    <text evidence="1">The sequence shown here is derived from an EMBL/GenBank/DDBJ whole genome shotgun (WGS) entry which is preliminary data.</text>
</comment>
<reference evidence="1 2" key="1">
    <citation type="submission" date="2024-01" db="EMBL/GenBank/DDBJ databases">
        <title>Genome assemblies of Stephania.</title>
        <authorList>
            <person name="Yang L."/>
        </authorList>
    </citation>
    <scope>NUCLEOTIDE SEQUENCE [LARGE SCALE GENOMIC DNA]</scope>
    <source>
        <strain evidence="1">QJT</strain>
        <tissue evidence="1">Leaf</tissue>
    </source>
</reference>
<dbReference type="AlphaFoldDB" id="A0AAP0KLV9"/>
<dbReference type="EMBL" id="JBBNAE010000001">
    <property type="protein sequence ID" value="KAK9154933.1"/>
    <property type="molecule type" value="Genomic_DNA"/>
</dbReference>
<protein>
    <submittedName>
        <fullName evidence="1">Uncharacterized protein</fullName>
    </submittedName>
</protein>
<name>A0AAP0KLV9_9MAGN</name>
<keyword evidence="2" id="KW-1185">Reference proteome</keyword>
<accession>A0AAP0KLV9</accession>